<evidence type="ECO:0000313" key="2">
    <source>
        <dbReference type="EMBL" id="KAE8290963.1"/>
    </source>
</evidence>
<feature type="region of interest" description="Disordered" evidence="1">
    <location>
        <begin position="85"/>
        <end position="109"/>
    </location>
</feature>
<name>A0A6G0II31_LARCR</name>
<sequence>MMVKQQLHPHQQAVQVHPCCAALLGINLHTTLVNISTQHNFCSTESPSTTSAGLNVNTTSTSIVSETTISTYESAGTTLTEISTTLDTSSATSSPADGSKSATTSSDKDSQTVTVHLKLSVLPHNGENKDALLEAISNFVSQALLPENCEGCTGTIRHIKST</sequence>
<dbReference type="AlphaFoldDB" id="A0A6G0II31"/>
<proteinExistence type="predicted"/>
<accession>A0A6G0II31</accession>
<reference evidence="2 3" key="1">
    <citation type="submission" date="2019-07" db="EMBL/GenBank/DDBJ databases">
        <title>Chromosome genome assembly for large yellow croaker.</title>
        <authorList>
            <person name="Xiao S."/>
        </authorList>
    </citation>
    <scope>NUCLEOTIDE SEQUENCE [LARGE SCALE GENOMIC DNA]</scope>
    <source>
        <strain evidence="2">JMULYC20181020</strain>
        <tissue evidence="2">Muscle</tissue>
    </source>
</reference>
<gene>
    <name evidence="2" type="ORF">D5F01_LYC10555</name>
</gene>
<keyword evidence="3" id="KW-1185">Reference proteome</keyword>
<dbReference type="EMBL" id="REGW02000010">
    <property type="protein sequence ID" value="KAE8290963.1"/>
    <property type="molecule type" value="Genomic_DNA"/>
</dbReference>
<comment type="caution">
    <text evidence="2">The sequence shown here is derived from an EMBL/GenBank/DDBJ whole genome shotgun (WGS) entry which is preliminary data.</text>
</comment>
<feature type="compositionally biased region" description="Low complexity" evidence="1">
    <location>
        <begin position="85"/>
        <end position="105"/>
    </location>
</feature>
<evidence type="ECO:0000313" key="3">
    <source>
        <dbReference type="Proteomes" id="UP000424527"/>
    </source>
</evidence>
<organism evidence="2 3">
    <name type="scientific">Larimichthys crocea</name>
    <name type="common">Large yellow croaker</name>
    <name type="synonym">Pseudosciaena crocea</name>
    <dbReference type="NCBI Taxonomy" id="215358"/>
    <lineage>
        <taxon>Eukaryota</taxon>
        <taxon>Metazoa</taxon>
        <taxon>Chordata</taxon>
        <taxon>Craniata</taxon>
        <taxon>Vertebrata</taxon>
        <taxon>Euteleostomi</taxon>
        <taxon>Actinopterygii</taxon>
        <taxon>Neopterygii</taxon>
        <taxon>Teleostei</taxon>
        <taxon>Neoteleostei</taxon>
        <taxon>Acanthomorphata</taxon>
        <taxon>Eupercaria</taxon>
        <taxon>Sciaenidae</taxon>
        <taxon>Larimichthys</taxon>
    </lineage>
</organism>
<protein>
    <submittedName>
        <fullName evidence="2">Uncharacterized protein</fullName>
    </submittedName>
</protein>
<dbReference type="Proteomes" id="UP000424527">
    <property type="component" value="Unassembled WGS sequence"/>
</dbReference>
<evidence type="ECO:0000256" key="1">
    <source>
        <dbReference type="SAM" id="MobiDB-lite"/>
    </source>
</evidence>